<name>A0A151A3Y0_9STAP</name>
<dbReference type="SUPFAM" id="SSF54909">
    <property type="entry name" value="Dimeric alpha+beta barrel"/>
    <property type="match status" value="1"/>
</dbReference>
<keyword evidence="9" id="KW-1185">Reference proteome</keyword>
<dbReference type="OrthoDB" id="2352283at2"/>
<dbReference type="InterPro" id="IPR007138">
    <property type="entry name" value="ABM_dom"/>
</dbReference>
<accession>A0A2T4R994</accession>
<feature type="domain" description="ABM" evidence="4">
    <location>
        <begin position="66"/>
        <end position="157"/>
    </location>
</feature>
<reference evidence="6" key="4">
    <citation type="submission" date="2021-09" db="EMBL/GenBank/DDBJ databases">
        <authorList>
            <person name="Gilroy R."/>
        </authorList>
    </citation>
    <scope>NUCLEOTIDE SEQUENCE</scope>
    <source>
        <strain evidence="6">CHK149-3286</strain>
    </source>
</reference>
<dbReference type="Gene3D" id="3.30.70.100">
    <property type="match status" value="1"/>
</dbReference>
<sequence>MKLYASYGTFGYLNQIRINNPDHDLLQFSTSDSSVIIEETDDTTVLKEPIVYDVIESEGELNKDNFYAVLFIPTTDDHAYQLEKTILGISADFSQFAGFKSYRFLKPVEGLTYKIYFGFSSRSTYETFKNSTLFNNHFDKLSLSQFFGSSGQFSTYFERFLYPIDDN</sequence>
<comment type="caution">
    <text evidence="7">The sequence shown here is derived from an EMBL/GenBank/DDBJ whole genome shotgun (WGS) entry which is preliminary data.</text>
</comment>
<gene>
    <name evidence="5" type="primary">traP</name>
    <name evidence="7" type="ORF">A0131_05040</name>
    <name evidence="6" type="ORF">K8V85_03310</name>
    <name evidence="5" type="ORF">SKL01_17920</name>
</gene>
<dbReference type="Proteomes" id="UP000321040">
    <property type="component" value="Unassembled WGS sequence"/>
</dbReference>
<protein>
    <recommendedName>
        <fullName evidence="2">Signal transduction protein TRAP</fullName>
    </recommendedName>
    <alternativeName>
        <fullName evidence="3">Target of RNAIII-activating protein</fullName>
    </alternativeName>
</protein>
<evidence type="ECO:0000313" key="8">
    <source>
        <dbReference type="Proteomes" id="UP000075418"/>
    </source>
</evidence>
<evidence type="ECO:0000313" key="6">
    <source>
        <dbReference type="EMBL" id="HJF67318.1"/>
    </source>
</evidence>
<reference evidence="6" key="3">
    <citation type="journal article" date="2021" name="PeerJ">
        <title>Extensive microbial diversity within the chicken gut microbiome revealed by metagenomics and culture.</title>
        <authorList>
            <person name="Gilroy R."/>
            <person name="Ravi A."/>
            <person name="Getino M."/>
            <person name="Pursley I."/>
            <person name="Horton D.L."/>
            <person name="Alikhan N.F."/>
            <person name="Baker D."/>
            <person name="Gharbi K."/>
            <person name="Hall N."/>
            <person name="Watson M."/>
            <person name="Adriaenssens E.M."/>
            <person name="Foster-Nyarko E."/>
            <person name="Jarju S."/>
            <person name="Secka A."/>
            <person name="Antonio M."/>
            <person name="Oren A."/>
            <person name="Chaudhuri R.R."/>
            <person name="La Ragione R."/>
            <person name="Hildebrand F."/>
            <person name="Pallen M.J."/>
        </authorList>
    </citation>
    <scope>NUCLEOTIDE SEQUENCE</scope>
    <source>
        <strain evidence="6">CHK149-3286</strain>
    </source>
</reference>
<evidence type="ECO:0000313" key="9">
    <source>
        <dbReference type="Proteomes" id="UP000321040"/>
    </source>
</evidence>
<dbReference type="EMBL" id="DYVT01000038">
    <property type="protein sequence ID" value="HJF67318.1"/>
    <property type="molecule type" value="Genomic_DNA"/>
</dbReference>
<dbReference type="Proteomes" id="UP000075418">
    <property type="component" value="Unassembled WGS sequence"/>
</dbReference>
<dbReference type="EMBL" id="BKAQ01000014">
    <property type="protein sequence ID" value="GEP82614.1"/>
    <property type="molecule type" value="Genomic_DNA"/>
</dbReference>
<organism evidence="7 8">
    <name type="scientific">Staphylococcus kloosii</name>
    <dbReference type="NCBI Taxonomy" id="29384"/>
    <lineage>
        <taxon>Bacteria</taxon>
        <taxon>Bacillati</taxon>
        <taxon>Bacillota</taxon>
        <taxon>Bacilli</taxon>
        <taxon>Bacillales</taxon>
        <taxon>Staphylococcaceae</taxon>
        <taxon>Staphylococcus</taxon>
    </lineage>
</organism>
<dbReference type="KEGG" id="skl:C7J89_06775"/>
<proteinExistence type="inferred from homology"/>
<dbReference type="AlphaFoldDB" id="A0A151A3Y0"/>
<dbReference type="EMBL" id="LUGM01000002">
    <property type="protein sequence ID" value="KYH14151.1"/>
    <property type="molecule type" value="Genomic_DNA"/>
</dbReference>
<dbReference type="InterPro" id="IPR050404">
    <property type="entry name" value="Heme-degrading_MO"/>
</dbReference>
<reference evidence="5 9" key="2">
    <citation type="submission" date="2019-07" db="EMBL/GenBank/DDBJ databases">
        <title>Whole genome shotgun sequence of Staphylococcus kloosii NBRC 109624.</title>
        <authorList>
            <person name="Hosoyama A."/>
            <person name="Uohara A."/>
            <person name="Ohji S."/>
            <person name="Ichikawa N."/>
        </authorList>
    </citation>
    <scope>NUCLEOTIDE SEQUENCE [LARGE SCALE GENOMIC DNA]</scope>
    <source>
        <strain evidence="5 9">NBRC 109624</strain>
    </source>
</reference>
<evidence type="ECO:0000256" key="2">
    <source>
        <dbReference type="ARBA" id="ARBA00018486"/>
    </source>
</evidence>
<dbReference type="PROSITE" id="PS51725">
    <property type="entry name" value="ABM"/>
    <property type="match status" value="1"/>
</dbReference>
<evidence type="ECO:0000256" key="1">
    <source>
        <dbReference type="ARBA" id="ARBA00009267"/>
    </source>
</evidence>
<evidence type="ECO:0000313" key="5">
    <source>
        <dbReference type="EMBL" id="GEP82614.1"/>
    </source>
</evidence>
<evidence type="ECO:0000259" key="4">
    <source>
        <dbReference type="PROSITE" id="PS51725"/>
    </source>
</evidence>
<dbReference type="PANTHER" id="PTHR34474:SF2">
    <property type="entry name" value="SIGNAL TRANSDUCTION PROTEIN TRAP"/>
    <property type="match status" value="1"/>
</dbReference>
<dbReference type="GeneID" id="69905041"/>
<comment type="similarity">
    <text evidence="1">Belongs to the TRAP family.</text>
</comment>
<reference evidence="7 8" key="1">
    <citation type="submission" date="2016-02" db="EMBL/GenBank/DDBJ databases">
        <title>Draft genome sequence of hydrocarbon degrading Staphylococcus saprophyticus Strain CNV2, isolated from crude-oil contaminated soil from Noonmati Oil Refinery, Guwahati, Assam, India.</title>
        <authorList>
            <person name="Mukherjee A."/>
            <person name="Chettri B."/>
            <person name="Langpoklakpam J."/>
            <person name="Singh A.K."/>
            <person name="Chattopadhyay D.J."/>
        </authorList>
    </citation>
    <scope>NUCLEOTIDE SEQUENCE [LARGE SCALE GENOMIC DNA]</scope>
    <source>
        <strain evidence="7 8">CNV2</strain>
    </source>
</reference>
<accession>A0A151A3Y0</accession>
<evidence type="ECO:0000256" key="3">
    <source>
        <dbReference type="ARBA" id="ARBA00032861"/>
    </source>
</evidence>
<dbReference type="InterPro" id="IPR011008">
    <property type="entry name" value="Dimeric_a/b-barrel"/>
</dbReference>
<dbReference type="PANTHER" id="PTHR34474">
    <property type="entry name" value="SIGNAL TRANSDUCTION PROTEIN TRAP"/>
    <property type="match status" value="1"/>
</dbReference>
<dbReference type="Proteomes" id="UP000706163">
    <property type="component" value="Unassembled WGS sequence"/>
</dbReference>
<evidence type="ECO:0000313" key="7">
    <source>
        <dbReference type="EMBL" id="KYH14151.1"/>
    </source>
</evidence>
<dbReference type="RefSeq" id="WP_061854337.1">
    <property type="nucleotide sequence ID" value="NZ_BKAQ01000014.1"/>
</dbReference>